<feature type="compositionally biased region" description="Basic and acidic residues" evidence="1">
    <location>
        <begin position="377"/>
        <end position="392"/>
    </location>
</feature>
<dbReference type="OrthoDB" id="3798150at2759"/>
<feature type="compositionally biased region" description="Basic and acidic residues" evidence="1">
    <location>
        <begin position="674"/>
        <end position="689"/>
    </location>
</feature>
<gene>
    <name evidence="2" type="ORF">BS50DRAFT_567997</name>
</gene>
<evidence type="ECO:0000313" key="3">
    <source>
        <dbReference type="Proteomes" id="UP000240883"/>
    </source>
</evidence>
<feature type="compositionally biased region" description="Low complexity" evidence="1">
    <location>
        <begin position="732"/>
        <end position="741"/>
    </location>
</feature>
<feature type="compositionally biased region" description="Polar residues" evidence="1">
    <location>
        <begin position="791"/>
        <end position="807"/>
    </location>
</feature>
<keyword evidence="3" id="KW-1185">Reference proteome</keyword>
<feature type="region of interest" description="Disordered" evidence="1">
    <location>
        <begin position="481"/>
        <end position="572"/>
    </location>
</feature>
<name>A0A2T2PCP3_CORCC</name>
<feature type="region of interest" description="Disordered" evidence="1">
    <location>
        <begin position="637"/>
        <end position="656"/>
    </location>
</feature>
<proteinExistence type="predicted"/>
<feature type="compositionally biased region" description="Polar residues" evidence="1">
    <location>
        <begin position="704"/>
        <end position="715"/>
    </location>
</feature>
<organism evidence="2 3">
    <name type="scientific">Corynespora cassiicola Philippines</name>
    <dbReference type="NCBI Taxonomy" id="1448308"/>
    <lineage>
        <taxon>Eukaryota</taxon>
        <taxon>Fungi</taxon>
        <taxon>Dikarya</taxon>
        <taxon>Ascomycota</taxon>
        <taxon>Pezizomycotina</taxon>
        <taxon>Dothideomycetes</taxon>
        <taxon>Pleosporomycetidae</taxon>
        <taxon>Pleosporales</taxon>
        <taxon>Corynesporascaceae</taxon>
        <taxon>Corynespora</taxon>
    </lineage>
</organism>
<sequence length="850" mass="93121">MLPGAGLYLPDSLYRRGKSNTESNVASSVDLRYMERTTMEPNLEERQSFDQRSIAHSSNSSVSNTSVPSHISTVFKFVDFASSLGGLSSESEDFIYLIQRVRRDEAEAVRLFESPRVIEYLVYNSESKVWIQGIISNVHEALSHIGKFMDKSGGKTDDGGAVALRRKFEWTLSHHRRLKKKQKYLYTCHQSLLIAIHRMQSIELGGGAGLVSELSQQAPVRPWQHQSESDDIYRGPNSRRKLRLSQQNLSLPSITISGAEGERIIDDRMNFLAELPGCTPDDPADHSELESCRTLPEDNMDYKQPAHQISMESINPIINAGYDAADISAGDTTTAVEVIAESSKKAPSKHRRSLDQISHPQSTLRDSFYGLRSSIDQPRRRAYSDQDFRRPSFDNNPMASFDRMQPLPTVSEKPIERHDSAASIKEANAVTYLMKRPKQIKVHPRKQHSSLRHLPYIASTPSLYSDLSEYVTPYFGNRRSYQSTDTSTSLETSTPPTSLDSSPVASYPPLVSEDLGSSSSTVIPKVSDLQETTDDGIFPGGQSEDAPISPARRQTASAPPSRYRGRSHQSAFPQMPELGIGIKRHPTENISSLSQVGPVPVVLKHRTFPIVSHGPITRKPLSIASMKRLSLDNLESSTIKNSTSSLDTSSTSFGYLQADTPVNESTEDSVASDHCQEPEKESQPTKEPDQGNLRSVDSSSSSSIQPSLGDQNISVASEDGCAVTSSAFPNVSSTLSLGSSPPSTPSKNGSSKSKEEITAPRGDVATSKTTTLPPAPAPPPPEVSPADDKNTTSTDETSHSPTPQQDSLADKEIPTSIKETPSPPPKPETAAARRRRALKRTMEIAYSSKS</sequence>
<dbReference type="Proteomes" id="UP000240883">
    <property type="component" value="Unassembled WGS sequence"/>
</dbReference>
<feature type="compositionally biased region" description="Polar residues" evidence="1">
    <location>
        <begin position="355"/>
        <end position="365"/>
    </location>
</feature>
<evidence type="ECO:0000256" key="1">
    <source>
        <dbReference type="SAM" id="MobiDB-lite"/>
    </source>
</evidence>
<protein>
    <submittedName>
        <fullName evidence="2">Uncharacterized protein</fullName>
    </submittedName>
</protein>
<feature type="compositionally biased region" description="Pro residues" evidence="1">
    <location>
        <begin position="773"/>
        <end position="783"/>
    </location>
</feature>
<dbReference type="AlphaFoldDB" id="A0A2T2PCP3"/>
<feature type="region of interest" description="Disordered" evidence="1">
    <location>
        <begin position="661"/>
        <end position="835"/>
    </location>
</feature>
<feature type="compositionally biased region" description="Low complexity" evidence="1">
    <location>
        <begin position="483"/>
        <end position="502"/>
    </location>
</feature>
<feature type="region of interest" description="Disordered" evidence="1">
    <location>
        <begin position="341"/>
        <end position="404"/>
    </location>
</feature>
<feature type="compositionally biased region" description="Low complexity" evidence="1">
    <location>
        <begin position="642"/>
        <end position="652"/>
    </location>
</feature>
<dbReference type="EMBL" id="KZ678128">
    <property type="protein sequence ID" value="PSN75306.1"/>
    <property type="molecule type" value="Genomic_DNA"/>
</dbReference>
<reference evidence="2 3" key="1">
    <citation type="journal article" date="2018" name="Front. Microbiol.">
        <title>Genome-Wide Analysis of Corynespora cassiicola Leaf Fall Disease Putative Effectors.</title>
        <authorList>
            <person name="Lopez D."/>
            <person name="Ribeiro S."/>
            <person name="Label P."/>
            <person name="Fumanal B."/>
            <person name="Venisse J.S."/>
            <person name="Kohler A."/>
            <person name="de Oliveira R.R."/>
            <person name="Labutti K."/>
            <person name="Lipzen A."/>
            <person name="Lail K."/>
            <person name="Bauer D."/>
            <person name="Ohm R.A."/>
            <person name="Barry K.W."/>
            <person name="Spatafora J."/>
            <person name="Grigoriev I.V."/>
            <person name="Martin F.M."/>
            <person name="Pujade-Renaud V."/>
        </authorList>
    </citation>
    <scope>NUCLEOTIDE SEQUENCE [LARGE SCALE GENOMIC DNA]</scope>
    <source>
        <strain evidence="2 3">Philippines</strain>
    </source>
</reference>
<evidence type="ECO:0000313" key="2">
    <source>
        <dbReference type="EMBL" id="PSN75306.1"/>
    </source>
</evidence>
<accession>A0A2T2PCP3</accession>